<feature type="transmembrane region" description="Helical" evidence="2">
    <location>
        <begin position="487"/>
        <end position="506"/>
    </location>
</feature>
<evidence type="ECO:0008006" key="5">
    <source>
        <dbReference type="Google" id="ProtNLM"/>
    </source>
</evidence>
<dbReference type="PANTHER" id="PTHR32305">
    <property type="match status" value="1"/>
</dbReference>
<accession>A0A4V2X5C9</accession>
<evidence type="ECO:0000256" key="1">
    <source>
        <dbReference type="SAM" id="MobiDB-lite"/>
    </source>
</evidence>
<evidence type="ECO:0000313" key="4">
    <source>
        <dbReference type="Proteomes" id="UP000295550"/>
    </source>
</evidence>
<dbReference type="InterPro" id="IPR050708">
    <property type="entry name" value="T6SS_VgrG/RHS"/>
</dbReference>
<sequence>MNTFCRKESQISPSIPGLLGNTSHTLTTPRGTSSASESRSLAREQLAGRRLDGSYFRQYRDRLQRLIRTSQNGLDYHYHYNAAGQLHCQTITDPVSGVRLNTKYSHDEFGQETMREYSFNGKNTMTLTHSWLDNGLLSEKKLSRAGIVQRTETFVYDRCDRLTDYRCQALEGEYPTDESGKQLTQQNFIWDSLNNLKTCTSTFTDKSQRIQRYTYDTANPTRRLSVTTTFTAAEGSKAPAPETTTAKLSWDKNGYITQDERGNKLTYTSQGQLESVKDPNDKLLTYYIYDGFNRMAAQYIAATEQTCELRYDGDVLCGEIWFDKNGVVKQVMLGDNLVQQTRMNDTVQTAFILSDPHSGSVGHCQLDTNGNLQSQYTRYTPFGDNGATLAASCTGFNGARRDPVTGCYHLGNGYRTYDPAQMSWRQPDNLSPFGEGGINDYAYCGGDPVNRYDPSGHIMLSRWGQNQMIASLEQTLLETRPLPVDRFWRGLMLSTVITAIGVLISIPTGGASLMLFGVVTALSVTALGLEIAGKFLEESHPELAKALGIASMVFGFASIIPSLGTILKQSGRLLRWAGNKIGQIAERVEKSVHHGLEQWRSFRIKYPNFTALAHHELKDIKKIIAYYRWRLSESRPYNFARLQTITTKHPRGSAGFMARTRQEVKDIMTYYRERWSTSTHHHFPQLQTTKVRYTDSTATFTAKMNRALSQEAMTYYQGHWLTSIQYNQLLTVRGASQRSLSVLATGTQEATASVQTMLVKDSHMLMKKVKGFFVYPLINNMDDAIDKLITLKVSYDTVMGTIDLLQRSDV</sequence>
<organism evidence="3 4">
    <name type="scientific">Photorhabdus luminescens subsp. mexicana</name>
    <dbReference type="NCBI Taxonomy" id="2100167"/>
    <lineage>
        <taxon>Bacteria</taxon>
        <taxon>Pseudomonadati</taxon>
        <taxon>Pseudomonadota</taxon>
        <taxon>Gammaproteobacteria</taxon>
        <taxon>Enterobacterales</taxon>
        <taxon>Morganellaceae</taxon>
        <taxon>Photorhabdus</taxon>
    </lineage>
</organism>
<evidence type="ECO:0000256" key="2">
    <source>
        <dbReference type="SAM" id="Phobius"/>
    </source>
</evidence>
<dbReference type="PANTHER" id="PTHR32305:SF15">
    <property type="entry name" value="PROTEIN RHSA-RELATED"/>
    <property type="match status" value="1"/>
</dbReference>
<dbReference type="Proteomes" id="UP000295550">
    <property type="component" value="Unassembled WGS sequence"/>
</dbReference>
<dbReference type="NCBIfam" id="TIGR03696">
    <property type="entry name" value="Rhs_assc_core"/>
    <property type="match status" value="1"/>
</dbReference>
<feature type="region of interest" description="Disordered" evidence="1">
    <location>
        <begin position="1"/>
        <end position="44"/>
    </location>
</feature>
<protein>
    <recommendedName>
        <fullName evidence="5">RHS repeat-associated core domain-containing protein</fullName>
    </recommendedName>
</protein>
<evidence type="ECO:0000313" key="3">
    <source>
        <dbReference type="EMBL" id="TDB47695.1"/>
    </source>
</evidence>
<dbReference type="Gene3D" id="2.180.10.10">
    <property type="entry name" value="RHS repeat-associated core"/>
    <property type="match status" value="1"/>
</dbReference>
<keyword evidence="2" id="KW-0472">Membrane</keyword>
<proteinExistence type="predicted"/>
<feature type="compositionally biased region" description="Polar residues" evidence="1">
    <location>
        <begin position="20"/>
        <end position="32"/>
    </location>
</feature>
<keyword evidence="2" id="KW-1133">Transmembrane helix</keyword>
<reference evidence="3 4" key="1">
    <citation type="journal article" date="2019" name="Int. J. Syst. Evol. Microbiol.">
        <title>Photorhabdus khanii subsp. guanajuatensis subsp. nov., isolated from Heterorhabditis atacamensis, and Photorhabdus luminescens subsp. mexicana subsp. nov., isolated from Heterorhabditis mexicana entomopathogenic nematodes.</title>
        <authorList>
            <person name="Machado R.A.R."/>
            <person name="Bruno P."/>
            <person name="Arce C.C.M."/>
            <person name="Liechti N."/>
            <person name="Kohler A."/>
            <person name="Bernal J."/>
            <person name="Bruggmann R."/>
            <person name="Turlings T.C.J."/>
        </authorList>
    </citation>
    <scope>NUCLEOTIDE SEQUENCE [LARGE SCALE GENOMIC DNA]</scope>
    <source>
        <strain evidence="3 4">MEX47-22</strain>
    </source>
</reference>
<dbReference type="RefSeq" id="WP_132347131.1">
    <property type="nucleotide sequence ID" value="NZ_CAWOLF010000020.1"/>
</dbReference>
<feature type="transmembrane region" description="Helical" evidence="2">
    <location>
        <begin position="544"/>
        <end position="567"/>
    </location>
</feature>
<keyword evidence="2" id="KW-0812">Transmembrane</keyword>
<gene>
    <name evidence="3" type="ORF">C5468_17960</name>
</gene>
<name>A0A4V2X5C9_PHOLU</name>
<dbReference type="EMBL" id="PUJX01000020">
    <property type="protein sequence ID" value="TDB47695.1"/>
    <property type="molecule type" value="Genomic_DNA"/>
</dbReference>
<comment type="caution">
    <text evidence="3">The sequence shown here is derived from an EMBL/GenBank/DDBJ whole genome shotgun (WGS) entry which is preliminary data.</text>
</comment>
<dbReference type="InterPro" id="IPR022385">
    <property type="entry name" value="Rhs_assc_core"/>
</dbReference>
<feature type="transmembrane region" description="Helical" evidence="2">
    <location>
        <begin position="513"/>
        <end position="532"/>
    </location>
</feature>
<dbReference type="AlphaFoldDB" id="A0A4V2X5C9"/>